<feature type="binding site" evidence="7">
    <location>
        <position position="274"/>
    </location>
    <ligand>
        <name>FMN</name>
        <dbReference type="ChEBI" id="CHEBI:58210"/>
    </ligand>
</feature>
<feature type="binding site" evidence="7">
    <location>
        <begin position="330"/>
        <end position="331"/>
    </location>
    <ligand>
        <name>FMN</name>
        <dbReference type="ChEBI" id="CHEBI:58210"/>
    </ligand>
</feature>
<dbReference type="Gene3D" id="3.20.20.70">
    <property type="entry name" value="Aldolase class I"/>
    <property type="match status" value="1"/>
</dbReference>
<dbReference type="EMBL" id="FQZZ01000002">
    <property type="protein sequence ID" value="SHJ88465.1"/>
    <property type="molecule type" value="Genomic_DNA"/>
</dbReference>
<dbReference type="GO" id="GO:0004459">
    <property type="term" value="F:L-lactate dehydrogenase (NAD+) activity"/>
    <property type="evidence" value="ECO:0007669"/>
    <property type="project" value="TreeGrafter"/>
</dbReference>
<dbReference type="GO" id="GO:0005886">
    <property type="term" value="C:plasma membrane"/>
    <property type="evidence" value="ECO:0007669"/>
    <property type="project" value="TreeGrafter"/>
</dbReference>
<dbReference type="Pfam" id="PF01070">
    <property type="entry name" value="FMN_dh"/>
    <property type="match status" value="1"/>
</dbReference>
<feature type="binding site" evidence="7">
    <location>
        <position position="129"/>
    </location>
    <ligand>
        <name>glyoxylate</name>
        <dbReference type="ChEBI" id="CHEBI:36655"/>
    </ligand>
</feature>
<feature type="binding site" evidence="7">
    <location>
        <position position="279"/>
    </location>
    <ligand>
        <name>glyoxylate</name>
        <dbReference type="ChEBI" id="CHEBI:36655"/>
    </ligand>
</feature>
<dbReference type="PANTHER" id="PTHR10578">
    <property type="entry name" value="S -2-HYDROXY-ACID OXIDASE-RELATED"/>
    <property type="match status" value="1"/>
</dbReference>
<evidence type="ECO:0000313" key="9">
    <source>
        <dbReference type="EMBL" id="SHJ88465.1"/>
    </source>
</evidence>
<dbReference type="AlphaFoldDB" id="A0A1H0GI14"/>
<feature type="binding site" evidence="7">
    <location>
        <position position="252"/>
    </location>
    <ligand>
        <name>FMN</name>
        <dbReference type="ChEBI" id="CHEBI:58210"/>
    </ligand>
</feature>
<keyword evidence="2 7" id="KW-0285">Flavoprotein</keyword>
<reference evidence="9 10" key="1">
    <citation type="submission" date="2016-11" db="EMBL/GenBank/DDBJ databases">
        <authorList>
            <person name="Varghese N."/>
            <person name="Submissions S."/>
        </authorList>
    </citation>
    <scope>NUCLEOTIDE SEQUENCE [LARGE SCALE GENOMIC DNA]</scope>
    <source>
        <strain evidence="9 10">DSM 29620</strain>
    </source>
</reference>
<sequence length="391" mass="42438">MKRAVNIEDLRRRARSRLPRVVFDYLDGAAEDEITLTANRRGFQSIQLVPRILGGGTADLSTQILGHRYAAPFLIGPTGLNGIYWPQGDLHLARAAADAGVGFALSTASNMSMEAISAQVDGPKWFQLYPWGKPDFSKSLLDRARAAGYSALIITLDSLVGGKRERDLRHGFSHEIRMSAPVVLDGLMHPGWLASVWLGRSRPRFENLVAFLGDGASDKELADFTRSQRNPHFSWEDVRRIRRQWDGPLLIKGVMCAEDALRARQEGADGVIISNHGGRQLDGAPATISVLEEIAGCLDDGATVLLDGGIRRGSDVVKALALGAQGVLLGRATLYGLAAGGYDGVARALSMLADEMQRTMIFTGCGSTDDLGPHNIARPCRERDRASPERE</sequence>
<evidence type="ECO:0000256" key="1">
    <source>
        <dbReference type="ARBA" id="ARBA00001917"/>
    </source>
</evidence>
<evidence type="ECO:0000313" key="10">
    <source>
        <dbReference type="Proteomes" id="UP000324252"/>
    </source>
</evidence>
<comment type="cofactor">
    <cofactor evidence="1">
        <name>FMN</name>
        <dbReference type="ChEBI" id="CHEBI:58210"/>
    </cofactor>
</comment>
<proteinExistence type="inferred from homology"/>
<evidence type="ECO:0000256" key="4">
    <source>
        <dbReference type="ARBA" id="ARBA00023002"/>
    </source>
</evidence>
<organism evidence="9 10">
    <name type="scientific">Lutimaribacter pacificus</name>
    <dbReference type="NCBI Taxonomy" id="391948"/>
    <lineage>
        <taxon>Bacteria</taxon>
        <taxon>Pseudomonadati</taxon>
        <taxon>Pseudomonadota</taxon>
        <taxon>Alphaproteobacteria</taxon>
        <taxon>Rhodobacterales</taxon>
        <taxon>Roseobacteraceae</taxon>
        <taxon>Lutimaribacter</taxon>
    </lineage>
</organism>
<feature type="binding site" evidence="7">
    <location>
        <position position="155"/>
    </location>
    <ligand>
        <name>FMN</name>
        <dbReference type="ChEBI" id="CHEBI:58210"/>
    </ligand>
</feature>
<dbReference type="PROSITE" id="PS51349">
    <property type="entry name" value="FMN_HYDROXY_ACID_DH_2"/>
    <property type="match status" value="1"/>
</dbReference>
<dbReference type="FunFam" id="3.20.20.70:FF:000029">
    <property type="entry name" value="L-lactate dehydrogenase"/>
    <property type="match status" value="1"/>
</dbReference>
<evidence type="ECO:0000256" key="7">
    <source>
        <dbReference type="PIRSR" id="PIRSR000138-2"/>
    </source>
</evidence>
<dbReference type="GO" id="GO:0010181">
    <property type="term" value="F:FMN binding"/>
    <property type="evidence" value="ECO:0007669"/>
    <property type="project" value="InterPro"/>
</dbReference>
<evidence type="ECO:0000256" key="3">
    <source>
        <dbReference type="ARBA" id="ARBA00022643"/>
    </source>
</evidence>
<dbReference type="RefSeq" id="WP_149787913.1">
    <property type="nucleotide sequence ID" value="NZ_FNIO01000003.1"/>
</dbReference>
<dbReference type="Proteomes" id="UP000324252">
    <property type="component" value="Unassembled WGS sequence"/>
</dbReference>
<comment type="similarity">
    <text evidence="5">Belongs to the FMN-dependent alpha-hydroxy acid dehydrogenase family.</text>
</comment>
<keyword evidence="3 7" id="KW-0288">FMN</keyword>
<dbReference type="InterPro" id="IPR013785">
    <property type="entry name" value="Aldolase_TIM"/>
</dbReference>
<protein>
    <submittedName>
        <fullName evidence="9">(S)-mandelate dehydrogenase</fullName>
    </submittedName>
</protein>
<dbReference type="OrthoDB" id="9770452at2"/>
<feature type="binding site" evidence="7">
    <location>
        <position position="106"/>
    </location>
    <ligand>
        <name>FMN</name>
        <dbReference type="ChEBI" id="CHEBI:58210"/>
    </ligand>
</feature>
<dbReference type="PIRSF" id="PIRSF000138">
    <property type="entry name" value="Al-hdrx_acd_dh"/>
    <property type="match status" value="1"/>
</dbReference>
<dbReference type="InterPro" id="IPR000262">
    <property type="entry name" value="FMN-dep_DH"/>
</dbReference>
<feature type="binding site" evidence="7">
    <location>
        <position position="25"/>
    </location>
    <ligand>
        <name>glyoxylate</name>
        <dbReference type="ChEBI" id="CHEBI:36655"/>
    </ligand>
</feature>
<evidence type="ECO:0000256" key="6">
    <source>
        <dbReference type="PIRSR" id="PIRSR000138-1"/>
    </source>
</evidence>
<dbReference type="SUPFAM" id="SSF51395">
    <property type="entry name" value="FMN-linked oxidoreductases"/>
    <property type="match status" value="1"/>
</dbReference>
<feature type="binding site" evidence="7">
    <location>
        <begin position="77"/>
        <end position="79"/>
    </location>
    <ligand>
        <name>FMN</name>
        <dbReference type="ChEBI" id="CHEBI:58210"/>
    </ligand>
</feature>
<feature type="binding site" evidence="7">
    <location>
        <position position="164"/>
    </location>
    <ligand>
        <name>glyoxylate</name>
        <dbReference type="ChEBI" id="CHEBI:36655"/>
    </ligand>
</feature>
<dbReference type="PANTHER" id="PTHR10578:SF107">
    <property type="entry name" value="2-HYDROXYACID OXIDASE 1"/>
    <property type="match status" value="1"/>
</dbReference>
<accession>A0A1H0GI14</accession>
<dbReference type="InterPro" id="IPR012133">
    <property type="entry name" value="Alpha-hydoxy_acid_DH_FMN"/>
</dbReference>
<feature type="binding site" evidence="7">
    <location>
        <position position="276"/>
    </location>
    <ligand>
        <name>glyoxylate</name>
        <dbReference type="ChEBI" id="CHEBI:36655"/>
    </ligand>
</feature>
<keyword evidence="10" id="KW-1185">Reference proteome</keyword>
<evidence type="ECO:0000256" key="2">
    <source>
        <dbReference type="ARBA" id="ARBA00022630"/>
    </source>
</evidence>
<gene>
    <name evidence="9" type="ORF">SAMN05444142_102239</name>
</gene>
<dbReference type="CDD" id="cd02809">
    <property type="entry name" value="alpha_hydroxyacid_oxid_FMN"/>
    <property type="match status" value="1"/>
</dbReference>
<dbReference type="InterPro" id="IPR037396">
    <property type="entry name" value="FMN_HAD"/>
</dbReference>
<dbReference type="GO" id="GO:0009060">
    <property type="term" value="P:aerobic respiration"/>
    <property type="evidence" value="ECO:0007669"/>
    <property type="project" value="TreeGrafter"/>
</dbReference>
<dbReference type="PROSITE" id="PS00557">
    <property type="entry name" value="FMN_HYDROXY_ACID_DH_1"/>
    <property type="match status" value="1"/>
</dbReference>
<feature type="binding site" evidence="7">
    <location>
        <begin position="307"/>
        <end position="311"/>
    </location>
    <ligand>
        <name>FMN</name>
        <dbReference type="ChEBI" id="CHEBI:58210"/>
    </ligand>
</feature>
<name>A0A1H0GI14_9RHOB</name>
<feature type="active site" description="Proton acceptor" evidence="6">
    <location>
        <position position="276"/>
    </location>
</feature>
<dbReference type="InterPro" id="IPR008259">
    <property type="entry name" value="FMN_hydac_DH_AS"/>
</dbReference>
<keyword evidence="4" id="KW-0560">Oxidoreductase</keyword>
<feature type="binding site" evidence="7">
    <location>
        <position position="127"/>
    </location>
    <ligand>
        <name>FMN</name>
        <dbReference type="ChEBI" id="CHEBI:58210"/>
    </ligand>
</feature>
<evidence type="ECO:0000256" key="5">
    <source>
        <dbReference type="ARBA" id="ARBA00024042"/>
    </source>
</evidence>
<feature type="domain" description="FMN hydroxy acid dehydrogenase" evidence="8">
    <location>
        <begin position="1"/>
        <end position="381"/>
    </location>
</feature>
<evidence type="ECO:0000259" key="8">
    <source>
        <dbReference type="PROSITE" id="PS51349"/>
    </source>
</evidence>